<evidence type="ECO:0000256" key="5">
    <source>
        <dbReference type="ARBA" id="ARBA00022692"/>
    </source>
</evidence>
<keyword evidence="10 11" id="KW-0472">Membrane</keyword>
<evidence type="ECO:0000256" key="10">
    <source>
        <dbReference type="ARBA" id="ARBA00023136"/>
    </source>
</evidence>
<evidence type="ECO:0000256" key="3">
    <source>
        <dbReference type="ARBA" id="ARBA00007931"/>
    </source>
</evidence>
<dbReference type="AlphaFoldDB" id="A0A1G2JTD7"/>
<sequence>MVIHEFGHFIIAKKFGVRVDEFGIGYPPRLFGKKFGETIYSINLLPLGAFVRIYGEEGGVDDLRSFATQKIWKRVLIVLGGVVAFWIASFIIFSVVFLIGADLPISDAPTTNLTNVRVQILSVSKDSPADFAGIKTNDVILNLKSNDANVTVNTAKDFQDFTKQNIGKEITATIKRQENTFDTKINIRSEAPAGQGLIGVGLQRMATIINKSTWYKAPIDGAIFTWNTTIDALKGLYLTFSMLFSGKGAPAGAEFAGPLGITVFLAQAANLGAGFFLWFIGSISVFIAIFNLFPIPALDGGKLIFLAIEKVMKKPVPIKVEQIITAVFFFILIALSLFITIRFDIPRFWDFLQSSLSR</sequence>
<name>A0A1G2JTD7_9BACT</name>
<evidence type="ECO:0000256" key="1">
    <source>
        <dbReference type="ARBA" id="ARBA00001947"/>
    </source>
</evidence>
<evidence type="ECO:0000256" key="9">
    <source>
        <dbReference type="ARBA" id="ARBA00023049"/>
    </source>
</evidence>
<feature type="transmembrane region" description="Helical" evidence="11">
    <location>
        <begin position="275"/>
        <end position="293"/>
    </location>
</feature>
<organism evidence="13 14">
    <name type="scientific">Candidatus Staskawiczbacteria bacterium RIFOXYD1_FULL_32_13</name>
    <dbReference type="NCBI Taxonomy" id="1802234"/>
    <lineage>
        <taxon>Bacteria</taxon>
        <taxon>Candidatus Staskawicziibacteriota</taxon>
    </lineage>
</organism>
<dbReference type="InterPro" id="IPR036034">
    <property type="entry name" value="PDZ_sf"/>
</dbReference>
<keyword evidence="4" id="KW-0645">Protease</keyword>
<evidence type="ECO:0000256" key="8">
    <source>
        <dbReference type="ARBA" id="ARBA00022989"/>
    </source>
</evidence>
<keyword evidence="7" id="KW-0862">Zinc</keyword>
<evidence type="ECO:0000256" key="2">
    <source>
        <dbReference type="ARBA" id="ARBA00004141"/>
    </source>
</evidence>
<evidence type="ECO:0000256" key="4">
    <source>
        <dbReference type="ARBA" id="ARBA00022670"/>
    </source>
</evidence>
<evidence type="ECO:0000313" key="14">
    <source>
        <dbReference type="Proteomes" id="UP000178935"/>
    </source>
</evidence>
<comment type="cofactor">
    <cofactor evidence="1">
        <name>Zn(2+)</name>
        <dbReference type="ChEBI" id="CHEBI:29105"/>
    </cofactor>
</comment>
<evidence type="ECO:0000256" key="7">
    <source>
        <dbReference type="ARBA" id="ARBA00022833"/>
    </source>
</evidence>
<feature type="transmembrane region" description="Helical" evidence="11">
    <location>
        <begin position="75"/>
        <end position="99"/>
    </location>
</feature>
<comment type="caution">
    <text evidence="13">The sequence shown here is derived from an EMBL/GenBank/DDBJ whole genome shotgun (WGS) entry which is preliminary data.</text>
</comment>
<keyword evidence="9" id="KW-0482">Metalloprotease</keyword>
<dbReference type="Pfam" id="PF02163">
    <property type="entry name" value="Peptidase_M50"/>
    <property type="match status" value="1"/>
</dbReference>
<dbReference type="GO" id="GO:0004222">
    <property type="term" value="F:metalloendopeptidase activity"/>
    <property type="evidence" value="ECO:0007669"/>
    <property type="project" value="InterPro"/>
</dbReference>
<dbReference type="GO" id="GO:0016020">
    <property type="term" value="C:membrane"/>
    <property type="evidence" value="ECO:0007669"/>
    <property type="project" value="UniProtKB-SubCell"/>
</dbReference>
<reference evidence="13 14" key="1">
    <citation type="journal article" date="2016" name="Nat. Commun.">
        <title>Thousands of microbial genomes shed light on interconnected biogeochemical processes in an aquifer system.</title>
        <authorList>
            <person name="Anantharaman K."/>
            <person name="Brown C.T."/>
            <person name="Hug L.A."/>
            <person name="Sharon I."/>
            <person name="Castelle C.J."/>
            <person name="Probst A.J."/>
            <person name="Thomas B.C."/>
            <person name="Singh A."/>
            <person name="Wilkins M.J."/>
            <person name="Karaoz U."/>
            <person name="Brodie E.L."/>
            <person name="Williams K.H."/>
            <person name="Hubbard S.S."/>
            <person name="Banfield J.F."/>
        </authorList>
    </citation>
    <scope>NUCLEOTIDE SEQUENCE [LARGE SCALE GENOMIC DNA]</scope>
</reference>
<dbReference type="Proteomes" id="UP000178935">
    <property type="component" value="Unassembled WGS sequence"/>
</dbReference>
<evidence type="ECO:0000256" key="11">
    <source>
        <dbReference type="SAM" id="Phobius"/>
    </source>
</evidence>
<evidence type="ECO:0000259" key="12">
    <source>
        <dbReference type="Pfam" id="PF02163"/>
    </source>
</evidence>
<feature type="transmembrane region" description="Helical" evidence="11">
    <location>
        <begin position="323"/>
        <end position="343"/>
    </location>
</feature>
<gene>
    <name evidence="13" type="ORF">A2561_01380</name>
</gene>
<keyword evidence="6" id="KW-0378">Hydrolase</keyword>
<dbReference type="InterPro" id="IPR008915">
    <property type="entry name" value="Peptidase_M50"/>
</dbReference>
<dbReference type="GO" id="GO:0006508">
    <property type="term" value="P:proteolysis"/>
    <property type="evidence" value="ECO:0007669"/>
    <property type="project" value="UniProtKB-KW"/>
</dbReference>
<dbReference type="EMBL" id="MHPU01000006">
    <property type="protein sequence ID" value="OGZ89518.1"/>
    <property type="molecule type" value="Genomic_DNA"/>
</dbReference>
<dbReference type="PANTHER" id="PTHR42837:SF2">
    <property type="entry name" value="MEMBRANE METALLOPROTEASE ARASP2, CHLOROPLASTIC-RELATED"/>
    <property type="match status" value="1"/>
</dbReference>
<evidence type="ECO:0000256" key="6">
    <source>
        <dbReference type="ARBA" id="ARBA00022801"/>
    </source>
</evidence>
<comment type="similarity">
    <text evidence="3">Belongs to the peptidase M50B family.</text>
</comment>
<proteinExistence type="inferred from homology"/>
<dbReference type="Gene3D" id="2.30.42.10">
    <property type="match status" value="1"/>
</dbReference>
<dbReference type="SUPFAM" id="SSF50156">
    <property type="entry name" value="PDZ domain-like"/>
    <property type="match status" value="1"/>
</dbReference>
<accession>A0A1G2JTD7</accession>
<comment type="subcellular location">
    <subcellularLocation>
        <location evidence="2">Membrane</location>
        <topology evidence="2">Multi-pass membrane protein</topology>
    </subcellularLocation>
</comment>
<dbReference type="InterPro" id="IPR004387">
    <property type="entry name" value="Pept_M50_Zn"/>
</dbReference>
<dbReference type="CDD" id="cd06163">
    <property type="entry name" value="S2P-M50_PDZ_RseP-like"/>
    <property type="match status" value="1"/>
</dbReference>
<keyword evidence="8 11" id="KW-1133">Transmembrane helix</keyword>
<keyword evidence="5 11" id="KW-0812">Transmembrane</keyword>
<evidence type="ECO:0000313" key="13">
    <source>
        <dbReference type="EMBL" id="OGZ89518.1"/>
    </source>
</evidence>
<dbReference type="PANTHER" id="PTHR42837">
    <property type="entry name" value="REGULATOR OF SIGMA-E PROTEASE RSEP"/>
    <property type="match status" value="1"/>
</dbReference>
<feature type="domain" description="Peptidase M50" evidence="12">
    <location>
        <begin position="2"/>
        <end position="335"/>
    </location>
</feature>
<protein>
    <recommendedName>
        <fullName evidence="12">Peptidase M50 domain-containing protein</fullName>
    </recommendedName>
</protein>